<dbReference type="InterPro" id="IPR050259">
    <property type="entry name" value="SDR"/>
</dbReference>
<dbReference type="EMBL" id="BMNC01000006">
    <property type="protein sequence ID" value="GGN02589.1"/>
    <property type="molecule type" value="Genomic_DNA"/>
</dbReference>
<sequence length="254" mass="26616">MDLSGRTALVTGSTAGIGYATAEGLLKAGAAVVITGRDEQRVAEATGKLSANGDVRGVAADLATAEGAADLVGQVPDVDVLVNNLGIYGAKPVFEIDDDEWQRYFDTNVMSGVRLARHYTPRMVGRGWGRVIFVSSESSVFTPTEMVHYGMTKTAQLAIARGMAQSVKGTGVTVNSVLPGPTLTPGVEEFIRDRVGEGGEAEFVRTERPTLLLGRLIRPHEVANLITYVASDLSSATTGAALRVDGGTAPTLIP</sequence>
<name>A0ABQ2I9J8_9PSEU</name>
<comment type="similarity">
    <text evidence="1">Belongs to the short-chain dehydrogenases/reductases (SDR) family.</text>
</comment>
<dbReference type="PANTHER" id="PTHR42879">
    <property type="entry name" value="3-OXOACYL-(ACYL-CARRIER-PROTEIN) REDUCTASE"/>
    <property type="match status" value="1"/>
</dbReference>
<proteinExistence type="inferred from homology"/>
<dbReference type="Proteomes" id="UP000597656">
    <property type="component" value="Unassembled WGS sequence"/>
</dbReference>
<keyword evidence="3" id="KW-1185">Reference proteome</keyword>
<protein>
    <submittedName>
        <fullName evidence="2">Oxidoreductase</fullName>
    </submittedName>
</protein>
<dbReference type="PRINTS" id="PR00081">
    <property type="entry name" value="GDHRDH"/>
</dbReference>
<dbReference type="Pfam" id="PF00106">
    <property type="entry name" value="adh_short"/>
    <property type="match status" value="1"/>
</dbReference>
<dbReference type="InterPro" id="IPR036291">
    <property type="entry name" value="NAD(P)-bd_dom_sf"/>
</dbReference>
<dbReference type="InterPro" id="IPR002347">
    <property type="entry name" value="SDR_fam"/>
</dbReference>
<reference evidence="3" key="1">
    <citation type="journal article" date="2019" name="Int. J. Syst. Evol. Microbiol.">
        <title>The Global Catalogue of Microorganisms (GCM) 10K type strain sequencing project: providing services to taxonomists for standard genome sequencing and annotation.</title>
        <authorList>
            <consortium name="The Broad Institute Genomics Platform"/>
            <consortium name="The Broad Institute Genome Sequencing Center for Infectious Disease"/>
            <person name="Wu L."/>
            <person name="Ma J."/>
        </authorList>
    </citation>
    <scope>NUCLEOTIDE SEQUENCE [LARGE SCALE GENOMIC DNA]</scope>
    <source>
        <strain evidence="3">CGMCC 4.7319</strain>
    </source>
</reference>
<dbReference type="SUPFAM" id="SSF51735">
    <property type="entry name" value="NAD(P)-binding Rossmann-fold domains"/>
    <property type="match status" value="1"/>
</dbReference>
<accession>A0ABQ2I9J8</accession>
<evidence type="ECO:0000256" key="1">
    <source>
        <dbReference type="ARBA" id="ARBA00006484"/>
    </source>
</evidence>
<dbReference type="Gene3D" id="3.40.50.720">
    <property type="entry name" value="NAD(P)-binding Rossmann-like Domain"/>
    <property type="match status" value="1"/>
</dbReference>
<evidence type="ECO:0000313" key="3">
    <source>
        <dbReference type="Proteomes" id="UP000597656"/>
    </source>
</evidence>
<dbReference type="RefSeq" id="WP_189156928.1">
    <property type="nucleotide sequence ID" value="NZ_BMNC01000006.1"/>
</dbReference>
<dbReference type="CDD" id="cd05233">
    <property type="entry name" value="SDR_c"/>
    <property type="match status" value="1"/>
</dbReference>
<evidence type="ECO:0000313" key="2">
    <source>
        <dbReference type="EMBL" id="GGN02589.1"/>
    </source>
</evidence>
<gene>
    <name evidence="2" type="ORF">GCM10011609_46860</name>
</gene>
<comment type="caution">
    <text evidence="2">The sequence shown here is derived from an EMBL/GenBank/DDBJ whole genome shotgun (WGS) entry which is preliminary data.</text>
</comment>
<organism evidence="2 3">
    <name type="scientific">Lentzea pudingi</name>
    <dbReference type="NCBI Taxonomy" id="1789439"/>
    <lineage>
        <taxon>Bacteria</taxon>
        <taxon>Bacillati</taxon>
        <taxon>Actinomycetota</taxon>
        <taxon>Actinomycetes</taxon>
        <taxon>Pseudonocardiales</taxon>
        <taxon>Pseudonocardiaceae</taxon>
        <taxon>Lentzea</taxon>
    </lineage>
</organism>